<dbReference type="NCBIfam" id="TIGR00360">
    <property type="entry name" value="ComEC_N-term"/>
    <property type="match status" value="1"/>
</dbReference>
<dbReference type="Pfam" id="PF00753">
    <property type="entry name" value="Lactamase_B"/>
    <property type="match status" value="1"/>
</dbReference>
<feature type="transmembrane region" description="Helical" evidence="6">
    <location>
        <begin position="428"/>
        <end position="452"/>
    </location>
</feature>
<dbReference type="EMBL" id="JAACAK010000046">
    <property type="protein sequence ID" value="NIR74573.1"/>
    <property type="molecule type" value="Genomic_DNA"/>
</dbReference>
<dbReference type="Gene3D" id="3.60.15.10">
    <property type="entry name" value="Ribonuclease Z/Hydroxyacylglutathione hydrolase-like"/>
    <property type="match status" value="1"/>
</dbReference>
<proteinExistence type="predicted"/>
<dbReference type="NCBIfam" id="TIGR00361">
    <property type="entry name" value="ComEC_Rec2"/>
    <property type="match status" value="1"/>
</dbReference>
<dbReference type="PANTHER" id="PTHR30619">
    <property type="entry name" value="DNA INTERNALIZATION/COMPETENCE PROTEIN COMEC/REC2"/>
    <property type="match status" value="1"/>
</dbReference>
<dbReference type="InterPro" id="IPR052159">
    <property type="entry name" value="Competence_DNA_uptake"/>
</dbReference>
<feature type="transmembrane region" description="Helical" evidence="6">
    <location>
        <begin position="276"/>
        <end position="300"/>
    </location>
</feature>
<accession>A0AAE4Z6M9</accession>
<evidence type="ECO:0000256" key="2">
    <source>
        <dbReference type="ARBA" id="ARBA00022475"/>
    </source>
</evidence>
<feature type="transmembrane region" description="Helical" evidence="6">
    <location>
        <begin position="395"/>
        <end position="416"/>
    </location>
</feature>
<reference evidence="8 9" key="1">
    <citation type="submission" date="2020-01" db="EMBL/GenBank/DDBJ databases">
        <title>Genomes assembled from Gulf of Kutch pelagic sediment metagenomes.</title>
        <authorList>
            <person name="Chandrashekar M."/>
            <person name="Mahajan M.S."/>
            <person name="Dave K.J."/>
            <person name="Vatsa P."/>
            <person name="Nathani N.M."/>
        </authorList>
    </citation>
    <scope>NUCLEOTIDE SEQUENCE [LARGE SCALE GENOMIC DNA]</scope>
    <source>
        <strain evidence="8">KS3-K002</strain>
    </source>
</reference>
<feature type="domain" description="Metallo-beta-lactamase" evidence="7">
    <location>
        <begin position="524"/>
        <end position="728"/>
    </location>
</feature>
<keyword evidence="4 6" id="KW-1133">Transmembrane helix</keyword>
<evidence type="ECO:0000256" key="4">
    <source>
        <dbReference type="ARBA" id="ARBA00022989"/>
    </source>
</evidence>
<keyword evidence="3 6" id="KW-0812">Transmembrane</keyword>
<evidence type="ECO:0000256" key="6">
    <source>
        <dbReference type="SAM" id="Phobius"/>
    </source>
</evidence>
<gene>
    <name evidence="8" type="ORF">GWO12_05610</name>
</gene>
<evidence type="ECO:0000256" key="5">
    <source>
        <dbReference type="ARBA" id="ARBA00023136"/>
    </source>
</evidence>
<keyword evidence="5 6" id="KW-0472">Membrane</keyword>
<feature type="transmembrane region" description="Helical" evidence="6">
    <location>
        <begin position="458"/>
        <end position="477"/>
    </location>
</feature>
<dbReference type="InterPro" id="IPR004477">
    <property type="entry name" value="ComEC_N"/>
</dbReference>
<dbReference type="SMART" id="SM00849">
    <property type="entry name" value="Lactamase_B"/>
    <property type="match status" value="1"/>
</dbReference>
<sequence>MFTRRPPRARPLVLAALALVVGLVSGLSGGTPMVLAPAVLAVALLALLARIMTSRGLLIAATMMATGVGGALIGEAELHRAGRDCRGLWESGDSVRIDGIALSHLPEGIRGRVRFHPIPDRRLGCLWVGGFRVWTDGPVVPGARYTVRGSWQPAHRPGRGVRAPEVRGWIAADDVSQAQPARATRHPFLWLRGVLAGRLWNIYPSRWAPLAVALVLGGRETLSRETGQRIARAGLAHLLAISGLHVGMLAAALYGLARVARCSVPLARAVTVGLTFGYVALIGMPASAVRAALMIGLWMLARAAGRASAAFDVLGLAAVLLLLLRPWSVTEPGFQLSFAGAAAVAYVSNEARFIRWPAAFPRIARGACIGVMVSAAAVTLTAPITATFFGRVTPAALVGNLLAIPVLAMALPALFISGLLSAWPGLAAWPAAAASLLLAAIDGLASVLASAPWSAFDVAPPGLAPSIAYLALLALGAHAAHGAWQRRRFILGLGVAWSLTLAWPAVRARLDLGHLAVYVLDVGQGDAIALRTPNGHWLLVDAGPRIRGFDAGATRVVPFLRQQGARDLEAWIASHPDLDHVGGFPAVARAFPVRRVITVGHVTGQIGQLEVLKQVVADSLAWLRADAGDTLRVDGVVLAFLHPDLEDDADELAKPNAWSLVFSLEYGAFRMMFTGDVPGAIEDRLAHADSSAVRVQVLKVSHHGSASSTSRRFLRIVHPELALISVGRGNTYGHPSEHTLRRLALQGVTVRRTDRDGTVIVEARSDGTWRARTAAEGY</sequence>
<feature type="transmembrane region" description="Helical" evidence="6">
    <location>
        <begin position="333"/>
        <end position="351"/>
    </location>
</feature>
<dbReference type="InterPro" id="IPR001279">
    <property type="entry name" value="Metallo-B-lactamas"/>
</dbReference>
<dbReference type="GO" id="GO:0030420">
    <property type="term" value="P:establishment of competence for transformation"/>
    <property type="evidence" value="ECO:0007669"/>
    <property type="project" value="InterPro"/>
</dbReference>
<dbReference type="PANTHER" id="PTHR30619:SF1">
    <property type="entry name" value="RECOMBINATION PROTEIN 2"/>
    <property type="match status" value="1"/>
</dbReference>
<dbReference type="GO" id="GO:0005886">
    <property type="term" value="C:plasma membrane"/>
    <property type="evidence" value="ECO:0007669"/>
    <property type="project" value="UniProtKB-SubCell"/>
</dbReference>
<dbReference type="SUPFAM" id="SSF56281">
    <property type="entry name" value="Metallo-hydrolase/oxidoreductase"/>
    <property type="match status" value="1"/>
</dbReference>
<dbReference type="InterPro" id="IPR004797">
    <property type="entry name" value="Competence_ComEC/Rec2"/>
</dbReference>
<dbReference type="CDD" id="cd07731">
    <property type="entry name" value="ComA-like_MBL-fold"/>
    <property type="match status" value="1"/>
</dbReference>
<evidence type="ECO:0000256" key="1">
    <source>
        <dbReference type="ARBA" id="ARBA00004651"/>
    </source>
</evidence>
<dbReference type="InterPro" id="IPR036866">
    <property type="entry name" value="RibonucZ/Hydroxyglut_hydro"/>
</dbReference>
<dbReference type="Pfam" id="PF03772">
    <property type="entry name" value="Competence"/>
    <property type="match status" value="1"/>
</dbReference>
<dbReference type="Proteomes" id="UP000702544">
    <property type="component" value="Unassembled WGS sequence"/>
</dbReference>
<feature type="transmembrane region" description="Helical" evidence="6">
    <location>
        <begin position="234"/>
        <end position="256"/>
    </location>
</feature>
<evidence type="ECO:0000313" key="9">
    <source>
        <dbReference type="Proteomes" id="UP000702544"/>
    </source>
</evidence>
<dbReference type="AlphaFoldDB" id="A0AAE4Z6M9"/>
<evidence type="ECO:0000256" key="3">
    <source>
        <dbReference type="ARBA" id="ARBA00022692"/>
    </source>
</evidence>
<evidence type="ECO:0000313" key="8">
    <source>
        <dbReference type="EMBL" id="NIR74573.1"/>
    </source>
</evidence>
<organism evidence="8 9">
    <name type="scientific">Candidatus Kutchimonas denitrificans</name>
    <dbReference type="NCBI Taxonomy" id="3056748"/>
    <lineage>
        <taxon>Bacteria</taxon>
        <taxon>Pseudomonadati</taxon>
        <taxon>Gemmatimonadota</taxon>
        <taxon>Gemmatimonadia</taxon>
        <taxon>Candidatus Palauibacterales</taxon>
        <taxon>Candidatus Palauibacteraceae</taxon>
        <taxon>Candidatus Kutchimonas</taxon>
    </lineage>
</organism>
<protein>
    <submittedName>
        <fullName evidence="8">DNA internalization-related competence protein ComEC/Rec2</fullName>
    </submittedName>
</protein>
<comment type="subcellular location">
    <subcellularLocation>
        <location evidence="1">Cell membrane</location>
        <topology evidence="1">Multi-pass membrane protein</topology>
    </subcellularLocation>
</comment>
<comment type="caution">
    <text evidence="8">The sequence shown here is derived from an EMBL/GenBank/DDBJ whole genome shotgun (WGS) entry which is preliminary data.</text>
</comment>
<feature type="transmembrane region" description="Helical" evidence="6">
    <location>
        <begin position="363"/>
        <end position="389"/>
    </location>
</feature>
<feature type="transmembrane region" description="Helical" evidence="6">
    <location>
        <begin position="57"/>
        <end position="74"/>
    </location>
</feature>
<dbReference type="InterPro" id="IPR035681">
    <property type="entry name" value="ComA-like_MBL"/>
</dbReference>
<feature type="transmembrane region" description="Helical" evidence="6">
    <location>
        <begin position="307"/>
        <end position="327"/>
    </location>
</feature>
<evidence type="ECO:0000259" key="7">
    <source>
        <dbReference type="SMART" id="SM00849"/>
    </source>
</evidence>
<keyword evidence="2" id="KW-1003">Cell membrane</keyword>
<name>A0AAE4Z6M9_9BACT</name>
<feature type="transmembrane region" description="Helical" evidence="6">
    <location>
        <begin position="489"/>
        <end position="506"/>
    </location>
</feature>